<dbReference type="GO" id="GO:0005634">
    <property type="term" value="C:nucleus"/>
    <property type="evidence" value="ECO:0007669"/>
    <property type="project" value="TreeGrafter"/>
</dbReference>
<proteinExistence type="predicted"/>
<name>A0A2S5BIJ8_9BASI</name>
<keyword evidence="2" id="KW-0677">Repeat</keyword>
<feature type="repeat" description="WD" evidence="3">
    <location>
        <begin position="474"/>
        <end position="505"/>
    </location>
</feature>
<organism evidence="5 6">
    <name type="scientific">Rhodotorula taiwanensis</name>
    <dbReference type="NCBI Taxonomy" id="741276"/>
    <lineage>
        <taxon>Eukaryota</taxon>
        <taxon>Fungi</taxon>
        <taxon>Dikarya</taxon>
        <taxon>Basidiomycota</taxon>
        <taxon>Pucciniomycotina</taxon>
        <taxon>Microbotryomycetes</taxon>
        <taxon>Sporidiobolales</taxon>
        <taxon>Sporidiobolaceae</taxon>
        <taxon>Rhodotorula</taxon>
    </lineage>
</organism>
<evidence type="ECO:0000256" key="3">
    <source>
        <dbReference type="PROSITE-ProRule" id="PRU00221"/>
    </source>
</evidence>
<feature type="region of interest" description="Disordered" evidence="4">
    <location>
        <begin position="24"/>
        <end position="157"/>
    </location>
</feature>
<dbReference type="PROSITE" id="PS50082">
    <property type="entry name" value="WD_REPEATS_2"/>
    <property type="match status" value="2"/>
</dbReference>
<dbReference type="STRING" id="741276.A0A2S5BIJ8"/>
<feature type="region of interest" description="Disordered" evidence="4">
    <location>
        <begin position="372"/>
        <end position="420"/>
    </location>
</feature>
<dbReference type="PROSITE" id="PS00678">
    <property type="entry name" value="WD_REPEATS_1"/>
    <property type="match status" value="1"/>
</dbReference>
<dbReference type="SMART" id="SM00320">
    <property type="entry name" value="WD40"/>
    <property type="match status" value="4"/>
</dbReference>
<evidence type="ECO:0000256" key="2">
    <source>
        <dbReference type="ARBA" id="ARBA00022737"/>
    </source>
</evidence>
<dbReference type="Gene3D" id="2.130.10.10">
    <property type="entry name" value="YVTN repeat-like/Quinoprotein amine dehydrogenase"/>
    <property type="match status" value="1"/>
</dbReference>
<feature type="compositionally biased region" description="Basic residues" evidence="4">
    <location>
        <begin position="563"/>
        <end position="574"/>
    </location>
</feature>
<dbReference type="InterPro" id="IPR019775">
    <property type="entry name" value="WD40_repeat_CS"/>
</dbReference>
<evidence type="ECO:0000313" key="6">
    <source>
        <dbReference type="Proteomes" id="UP000237144"/>
    </source>
</evidence>
<dbReference type="Pfam" id="PF00400">
    <property type="entry name" value="WD40"/>
    <property type="match status" value="3"/>
</dbReference>
<dbReference type="SUPFAM" id="SSF50978">
    <property type="entry name" value="WD40 repeat-like"/>
    <property type="match status" value="1"/>
</dbReference>
<accession>A0A2S5BIJ8</accession>
<dbReference type="InterPro" id="IPR001680">
    <property type="entry name" value="WD40_rpt"/>
</dbReference>
<dbReference type="InterPro" id="IPR015943">
    <property type="entry name" value="WD40/YVTN_repeat-like_dom_sf"/>
</dbReference>
<keyword evidence="1 3" id="KW-0853">WD repeat</keyword>
<sequence>MADLNLPPHSFFAAPEGVYTLVSSTSGAPNNQPMITIASPPNQAQNGAGGPPQNGQPAAADQPPPPPAYPSQAAVVCVTLPTKDGGGGNQGLGGLGMGMSIGGRRGKDSDTTNGASGDGKGDRDANNLSSGHNHANGGTAAVPIGNGNSPVSKRKPLTSSFSMLGGLSLAAGGDNSHGGVATSRPARTFKGSTSSFIRSWEGMPISQVQLRTIGEANAGRQTVFGFQTLGKVLLWHEIGMGKKEALSRIVFASFPTCIDANQHTATGSQIDVLVGFVTGDILWIDPLTARYSRFNKSGCITSSAVTSILWLPPSPAVDPASPALEPGASLSTARSNLFVTSHADGSVVLWDKDKEDWNGFVTQPFPPAAAASNFGGGLGAGSQDEGTGAGNGQHGSSWTQRLGSHEGMSVSKVPATDRKGQSMAKYNPVSHWRLSDKAIKGLAFSPDLTLCAAVGDDGCLRIIDAVEEQVLDIFSSYFGALNCVAWSPDGRFVVTGGQDDLVTVYAPLEQHIVAHCQGHSSWVTGVAWDASRTEERTLRIASVGEDCKLILWDLSSASLTRPKAHAHPHARRHSTSSQVSLSRRPTSENGHGVFEDDVVDRPAGPNFHPAPRRDDVSLLQPAMVKTLSNDLFTGVACLPEYIILSTRGGHIKQFDRPPDSESSVGGLSSEFAASVVRLDARAR</sequence>
<comment type="caution">
    <text evidence="5">The sequence shown here is derived from an EMBL/GenBank/DDBJ whole genome shotgun (WGS) entry which is preliminary data.</text>
</comment>
<reference evidence="5 6" key="1">
    <citation type="journal article" date="2018" name="Front. Microbiol.">
        <title>Prospects for Fungal Bioremediation of Acidic Radioactive Waste Sites: Characterization and Genome Sequence of Rhodotorula taiwanensis MD1149.</title>
        <authorList>
            <person name="Tkavc R."/>
            <person name="Matrosova V.Y."/>
            <person name="Grichenko O.E."/>
            <person name="Gostincar C."/>
            <person name="Volpe R.P."/>
            <person name="Klimenkova P."/>
            <person name="Gaidamakova E.K."/>
            <person name="Zhou C.E."/>
            <person name="Stewart B.J."/>
            <person name="Lyman M.G."/>
            <person name="Malfatti S.A."/>
            <person name="Rubinfeld B."/>
            <person name="Courtot M."/>
            <person name="Singh J."/>
            <person name="Dalgard C.L."/>
            <person name="Hamilton T."/>
            <person name="Frey K.G."/>
            <person name="Gunde-Cimerman N."/>
            <person name="Dugan L."/>
            <person name="Daly M.J."/>
        </authorList>
    </citation>
    <scope>NUCLEOTIDE SEQUENCE [LARGE SCALE GENOMIC DNA]</scope>
    <source>
        <strain evidence="5 6">MD1149</strain>
    </source>
</reference>
<evidence type="ECO:0000313" key="5">
    <source>
        <dbReference type="EMBL" id="POY76606.1"/>
    </source>
</evidence>
<evidence type="ECO:0000256" key="4">
    <source>
        <dbReference type="SAM" id="MobiDB-lite"/>
    </source>
</evidence>
<dbReference type="GO" id="GO:0051286">
    <property type="term" value="C:cell tip"/>
    <property type="evidence" value="ECO:0007669"/>
    <property type="project" value="TreeGrafter"/>
</dbReference>
<dbReference type="PANTHER" id="PTHR14107:SF16">
    <property type="entry name" value="AT02583P"/>
    <property type="match status" value="1"/>
</dbReference>
<keyword evidence="6" id="KW-1185">Reference proteome</keyword>
<dbReference type="OrthoDB" id="3367at2759"/>
<dbReference type="InterPro" id="IPR036322">
    <property type="entry name" value="WD40_repeat_dom_sf"/>
</dbReference>
<dbReference type="EMBL" id="PJQD01000002">
    <property type="protein sequence ID" value="POY76606.1"/>
    <property type="molecule type" value="Genomic_DNA"/>
</dbReference>
<dbReference type="InterPro" id="IPR051362">
    <property type="entry name" value="WD_repeat_creC_regulators"/>
</dbReference>
<feature type="region of interest" description="Disordered" evidence="4">
    <location>
        <begin position="563"/>
        <end position="613"/>
    </location>
</feature>
<dbReference type="Proteomes" id="UP000237144">
    <property type="component" value="Unassembled WGS sequence"/>
</dbReference>
<feature type="repeat" description="WD" evidence="3">
    <location>
        <begin position="516"/>
        <end position="562"/>
    </location>
</feature>
<feature type="compositionally biased region" description="Gly residues" evidence="4">
    <location>
        <begin position="84"/>
        <end position="103"/>
    </location>
</feature>
<dbReference type="GO" id="GO:0032153">
    <property type="term" value="C:cell division site"/>
    <property type="evidence" value="ECO:0007669"/>
    <property type="project" value="TreeGrafter"/>
</dbReference>
<feature type="compositionally biased region" description="Polar residues" evidence="4">
    <location>
        <begin position="24"/>
        <end position="34"/>
    </location>
</feature>
<dbReference type="AlphaFoldDB" id="A0A2S5BIJ8"/>
<gene>
    <name evidence="5" type="ORF">BMF94_0196</name>
</gene>
<dbReference type="GO" id="GO:0045013">
    <property type="term" value="P:carbon catabolite repression of transcription"/>
    <property type="evidence" value="ECO:0007669"/>
    <property type="project" value="TreeGrafter"/>
</dbReference>
<evidence type="ECO:0000256" key="1">
    <source>
        <dbReference type="ARBA" id="ARBA00022574"/>
    </source>
</evidence>
<feature type="compositionally biased region" description="Polar residues" evidence="4">
    <location>
        <begin position="578"/>
        <end position="589"/>
    </location>
</feature>
<protein>
    <submittedName>
        <fullName evidence="5">Uncharacterized protein</fullName>
    </submittedName>
</protein>
<dbReference type="PANTHER" id="PTHR14107">
    <property type="entry name" value="WD REPEAT PROTEIN"/>
    <property type="match status" value="1"/>
</dbReference>